<dbReference type="PANTHER" id="PTHR43400:SF7">
    <property type="entry name" value="FAD-DEPENDENT OXIDOREDUCTASE 2 FAD BINDING DOMAIN-CONTAINING PROTEIN"/>
    <property type="match status" value="1"/>
</dbReference>
<dbReference type="PROSITE" id="PS51318">
    <property type="entry name" value="TAT"/>
    <property type="match status" value="1"/>
</dbReference>
<name>A0A3N0B161_9ACTN</name>
<evidence type="ECO:0000313" key="6">
    <source>
        <dbReference type="EMBL" id="HJF65288.1"/>
    </source>
</evidence>
<dbReference type="SUPFAM" id="SSF56425">
    <property type="entry name" value="Succinate dehydrogenase/fumarate reductase flavoprotein, catalytic domain"/>
    <property type="match status" value="1"/>
</dbReference>
<keyword evidence="2" id="KW-0285">Flavoprotein</keyword>
<dbReference type="Gene3D" id="3.90.700.10">
    <property type="entry name" value="Succinate dehydrogenase/fumarate reductase flavoprotein, catalytic domain"/>
    <property type="match status" value="1"/>
</dbReference>
<reference evidence="6" key="3">
    <citation type="journal article" date="2021" name="PeerJ">
        <title>Extensive microbial diversity within the chicken gut microbiome revealed by metagenomics and culture.</title>
        <authorList>
            <person name="Gilroy R."/>
            <person name="Ravi A."/>
            <person name="Getino M."/>
            <person name="Pursley I."/>
            <person name="Horton D.L."/>
            <person name="Alikhan N.F."/>
            <person name="Baker D."/>
            <person name="Gharbi K."/>
            <person name="Hall N."/>
            <person name="Watson M."/>
            <person name="Adriaenssens E.M."/>
            <person name="Foster-Nyarko E."/>
            <person name="Jarju S."/>
            <person name="Secka A."/>
            <person name="Antonio M."/>
            <person name="Oren A."/>
            <person name="Chaudhuri R.R."/>
            <person name="La Ragione R."/>
            <person name="Hildebrand F."/>
            <person name="Pallen M.J."/>
        </authorList>
    </citation>
    <scope>NUCLEOTIDE SEQUENCE</scope>
    <source>
        <strain evidence="6">ChiGjej6B6-11269</strain>
    </source>
</reference>
<dbReference type="NCBIfam" id="TIGR01409">
    <property type="entry name" value="TAT_signal_seq"/>
    <property type="match status" value="1"/>
</dbReference>
<reference evidence="6" key="4">
    <citation type="submission" date="2021-09" db="EMBL/GenBank/DDBJ databases">
        <authorList>
            <person name="Gilroy R."/>
        </authorList>
    </citation>
    <scope>NUCLEOTIDE SEQUENCE</scope>
    <source>
        <strain evidence="6">ChiGjej6B6-11269</strain>
    </source>
</reference>
<dbReference type="EMBL" id="QIBX01000004">
    <property type="protein sequence ID" value="RNL40867.1"/>
    <property type="molecule type" value="Genomic_DNA"/>
</dbReference>
<dbReference type="PRINTS" id="PR00411">
    <property type="entry name" value="PNDRDTASEI"/>
</dbReference>
<evidence type="ECO:0000256" key="1">
    <source>
        <dbReference type="ARBA" id="ARBA00001974"/>
    </source>
</evidence>
<keyword evidence="4" id="KW-0560">Oxidoreductase</keyword>
<dbReference type="InterPro" id="IPR019546">
    <property type="entry name" value="TAT_signal_bac_arc"/>
</dbReference>
<dbReference type="Pfam" id="PF10518">
    <property type="entry name" value="TAT_signal"/>
    <property type="match status" value="1"/>
</dbReference>
<dbReference type="PANTHER" id="PTHR43400">
    <property type="entry name" value="FUMARATE REDUCTASE"/>
    <property type="match status" value="1"/>
</dbReference>
<proteinExistence type="predicted"/>
<evidence type="ECO:0000313" key="7">
    <source>
        <dbReference type="EMBL" id="RNL40867.1"/>
    </source>
</evidence>
<dbReference type="InterPro" id="IPR003953">
    <property type="entry name" value="FAD-dep_OxRdtase_2_FAD-bd"/>
</dbReference>
<dbReference type="Gene3D" id="3.50.50.60">
    <property type="entry name" value="FAD/NAD(P)-binding domain"/>
    <property type="match status" value="1"/>
</dbReference>
<comment type="caution">
    <text evidence="7">The sequence shown here is derived from an EMBL/GenBank/DDBJ whole genome shotgun (WGS) entry which is preliminary data.</text>
</comment>
<protein>
    <submittedName>
        <fullName evidence="7">FAD-binding protein</fullName>
    </submittedName>
    <submittedName>
        <fullName evidence="6">FAD-dependent oxidoreductase</fullName>
    </submittedName>
</protein>
<gene>
    <name evidence="7" type="ORF">DMP06_03985</name>
    <name evidence="6" type="ORF">K8U77_04120</name>
</gene>
<dbReference type="OrthoDB" id="3169790at2"/>
<dbReference type="Pfam" id="PF00890">
    <property type="entry name" value="FAD_binding_2"/>
    <property type="match status" value="1"/>
</dbReference>
<dbReference type="EMBL" id="DYWI01000067">
    <property type="protein sequence ID" value="HJF65288.1"/>
    <property type="molecule type" value="Genomic_DNA"/>
</dbReference>
<evidence type="ECO:0000313" key="8">
    <source>
        <dbReference type="Proteomes" id="UP000269591"/>
    </source>
</evidence>
<dbReference type="GO" id="GO:0033765">
    <property type="term" value="F:steroid dehydrogenase activity, acting on the CH-CH group of donors"/>
    <property type="evidence" value="ECO:0007669"/>
    <property type="project" value="UniProtKB-ARBA"/>
</dbReference>
<feature type="domain" description="FAD-dependent oxidoreductase 2 FAD-binding" evidence="5">
    <location>
        <begin position="87"/>
        <end position="544"/>
    </location>
</feature>
<reference evidence="7" key="2">
    <citation type="journal article" date="2019" name="Microbiol. Resour. Announc.">
        <title>Draft Genome Sequences of Type Strains of Gordonibacter faecihominis, Paraeggerthella hongkongensis, Parvibacter caecicola,Slackia equolifaciens, Slackia faecicanis, and Slackia isoflavoniconvertens.</title>
        <authorList>
            <person name="Danylec N."/>
            <person name="Stoll D.A."/>
            <person name="Dotsch A."/>
            <person name="Huch M."/>
        </authorList>
    </citation>
    <scope>NUCLEOTIDE SEQUENCE</scope>
    <source>
        <strain evidence="7">DSM 24851</strain>
    </source>
</reference>
<evidence type="ECO:0000256" key="3">
    <source>
        <dbReference type="ARBA" id="ARBA00022827"/>
    </source>
</evidence>
<dbReference type="AlphaFoldDB" id="A0A3N0B161"/>
<dbReference type="InterPro" id="IPR027477">
    <property type="entry name" value="Succ_DH/fumarate_Rdtase_cat_sf"/>
</dbReference>
<evidence type="ECO:0000256" key="4">
    <source>
        <dbReference type="ARBA" id="ARBA00023002"/>
    </source>
</evidence>
<dbReference type="PROSITE" id="PS51257">
    <property type="entry name" value="PROKAR_LIPOPROTEIN"/>
    <property type="match status" value="1"/>
</dbReference>
<sequence length="576" mass="62541">MEAKLDRRDFLKGAAVGAAGIGVASMLGACTPQQNGGDEPEATAPATSTTDGDLILNAELADSKWSFEIPPDPIPDSDIKEIVEAEIVVVGAGTSGLCTAVSAAEQGADVLLISASKAPVSRGGSNHAINSKVMEREGVEPYDLEKFMMRERILAANSVDQKKWSKLFNNNEEAMNWLIDLMEERGIPMTLETCAPEVVFGPDDPQFIPLAAHGAYSEDYDPGSGQPLIVNALAEILQEKGGRILFETKGVQLIRDDDNTGRVSAIIAQDLNTEEYTKYAASKAVVLATGDFSADKEMMKKYCPSMLPLIADDAGEDYDVGPATTGLYKGDGHKMGLWIGAGWQRNVPNCPMVNVQQGTAAQPYCGHCGLTLNINGERYSNEHATHSYTGRALMLQPGQVSFPIWATNYASEYGPWYARGAFDLPEMTTEEVIADWEDKVESGRFVKADTLEELVELLELPKETALASIARYNELCEKGHDDDFFKRADQMVPVRDAPFYGARVGGRFLTVMGGLRTNVDLQVCQDDDTPIEGLYVVGTMVGDFFNNTYTFLMEGLNYGGCCVTFGYVLGRELAAK</sequence>
<dbReference type="Proteomes" id="UP000786989">
    <property type="component" value="Unassembled WGS sequence"/>
</dbReference>
<evidence type="ECO:0000259" key="5">
    <source>
        <dbReference type="Pfam" id="PF00890"/>
    </source>
</evidence>
<organism evidence="7 8">
    <name type="scientific">Slackia equolifaciens</name>
    <dbReference type="NCBI Taxonomy" id="498718"/>
    <lineage>
        <taxon>Bacteria</taxon>
        <taxon>Bacillati</taxon>
        <taxon>Actinomycetota</taxon>
        <taxon>Coriobacteriia</taxon>
        <taxon>Eggerthellales</taxon>
        <taxon>Eggerthellaceae</taxon>
        <taxon>Slackia</taxon>
    </lineage>
</organism>
<dbReference type="Proteomes" id="UP000269591">
    <property type="component" value="Unassembled WGS sequence"/>
</dbReference>
<keyword evidence="8" id="KW-1185">Reference proteome</keyword>
<keyword evidence="3" id="KW-0274">FAD</keyword>
<evidence type="ECO:0000256" key="2">
    <source>
        <dbReference type="ARBA" id="ARBA00022630"/>
    </source>
</evidence>
<dbReference type="InterPro" id="IPR050315">
    <property type="entry name" value="FAD-oxidoreductase_2"/>
</dbReference>
<dbReference type="InterPro" id="IPR036188">
    <property type="entry name" value="FAD/NAD-bd_sf"/>
</dbReference>
<dbReference type="InterPro" id="IPR006311">
    <property type="entry name" value="TAT_signal"/>
</dbReference>
<dbReference type="SUPFAM" id="SSF51905">
    <property type="entry name" value="FAD/NAD(P)-binding domain"/>
    <property type="match status" value="1"/>
</dbReference>
<reference evidence="8" key="1">
    <citation type="submission" date="2018-05" db="EMBL/GenBank/DDBJ databases">
        <title>Genome Sequencing of selected type strains of the family Eggerthellaceae.</title>
        <authorList>
            <person name="Danylec N."/>
            <person name="Stoll D.A."/>
            <person name="Doetsch A."/>
            <person name="Huch M."/>
        </authorList>
    </citation>
    <scope>NUCLEOTIDE SEQUENCE [LARGE SCALE GENOMIC DNA]</scope>
    <source>
        <strain evidence="8">DSM 24851</strain>
    </source>
</reference>
<dbReference type="RefSeq" id="WP_123208486.1">
    <property type="nucleotide sequence ID" value="NZ_JBHTHO010000002.1"/>
</dbReference>
<accession>A0A3N0B161</accession>
<comment type="cofactor">
    <cofactor evidence="1">
        <name>FAD</name>
        <dbReference type="ChEBI" id="CHEBI:57692"/>
    </cofactor>
</comment>